<dbReference type="InterPro" id="IPR043917">
    <property type="entry name" value="DUF5753"/>
</dbReference>
<name>A0A7K0BVB0_9ACTN</name>
<protein>
    <recommendedName>
        <fullName evidence="1">HTH cro/C1-type domain-containing protein</fullName>
    </recommendedName>
</protein>
<dbReference type="SMART" id="SM00530">
    <property type="entry name" value="HTH_XRE"/>
    <property type="match status" value="1"/>
</dbReference>
<dbReference type="Pfam" id="PF13560">
    <property type="entry name" value="HTH_31"/>
    <property type="match status" value="1"/>
</dbReference>
<dbReference type="EMBL" id="WEGH01000002">
    <property type="protein sequence ID" value="MQY04614.1"/>
    <property type="molecule type" value="Genomic_DNA"/>
</dbReference>
<evidence type="ECO:0000313" key="2">
    <source>
        <dbReference type="EMBL" id="MQY04614.1"/>
    </source>
</evidence>
<dbReference type="CDD" id="cd00093">
    <property type="entry name" value="HTH_XRE"/>
    <property type="match status" value="1"/>
</dbReference>
<dbReference type="AlphaFoldDB" id="A0A7K0BVB0"/>
<dbReference type="InterPro" id="IPR001387">
    <property type="entry name" value="Cro/C1-type_HTH"/>
</dbReference>
<gene>
    <name evidence="2" type="ORF">ACRB68_26710</name>
</gene>
<dbReference type="Proteomes" id="UP000487268">
    <property type="component" value="Unassembled WGS sequence"/>
</dbReference>
<dbReference type="GO" id="GO:0003677">
    <property type="term" value="F:DNA binding"/>
    <property type="evidence" value="ECO:0007669"/>
    <property type="project" value="InterPro"/>
</dbReference>
<dbReference type="SUPFAM" id="SSF47413">
    <property type="entry name" value="lambda repressor-like DNA-binding domains"/>
    <property type="match status" value="1"/>
</dbReference>
<dbReference type="InterPro" id="IPR010982">
    <property type="entry name" value="Lambda_DNA-bd_dom_sf"/>
</dbReference>
<dbReference type="OrthoDB" id="5177725at2"/>
<evidence type="ECO:0000259" key="1">
    <source>
        <dbReference type="PROSITE" id="PS50943"/>
    </source>
</evidence>
<evidence type="ECO:0000313" key="3">
    <source>
        <dbReference type="Proteomes" id="UP000487268"/>
    </source>
</evidence>
<organism evidence="2 3">
    <name type="scientific">Actinomadura macrotermitis</name>
    <dbReference type="NCBI Taxonomy" id="2585200"/>
    <lineage>
        <taxon>Bacteria</taxon>
        <taxon>Bacillati</taxon>
        <taxon>Actinomycetota</taxon>
        <taxon>Actinomycetes</taxon>
        <taxon>Streptosporangiales</taxon>
        <taxon>Thermomonosporaceae</taxon>
        <taxon>Actinomadura</taxon>
    </lineage>
</organism>
<dbReference type="Gene3D" id="1.10.260.40">
    <property type="entry name" value="lambda repressor-like DNA-binding domains"/>
    <property type="match status" value="1"/>
</dbReference>
<dbReference type="PROSITE" id="PS50943">
    <property type="entry name" value="HTH_CROC1"/>
    <property type="match status" value="1"/>
</dbReference>
<dbReference type="Pfam" id="PF19054">
    <property type="entry name" value="DUF5753"/>
    <property type="match status" value="1"/>
</dbReference>
<proteinExistence type="predicted"/>
<sequence>MAVDQGPVVQSALLRTELVRLRKEKELTQEQVARSLEWSPSKLIRIEGGKNAISKTDLQALLHAYGVTTESRQEKLQTLARGAREPAWWTAYRGDIEETYLNFVGYEAGAASIRHFHNTVVPGLLQTAEYAEVLTSGSVGPVKVGPVVKLRLERQRRLAERENPPRQYYLIDEAAIRRHIGVRTDPAIMSNQLRFIADSAERNDLLTVRIIPFSAGAHVGLWGGFSLLEFEGGLDDALYLEGGKSASVLITGDDIRVTEYRDAFESLQEESLSPEDSVRLLRQAAEDLMD</sequence>
<comment type="caution">
    <text evidence="2">The sequence shown here is derived from an EMBL/GenBank/DDBJ whole genome shotgun (WGS) entry which is preliminary data.</text>
</comment>
<dbReference type="RefSeq" id="WP_153532817.1">
    <property type="nucleotide sequence ID" value="NZ_WEGH01000002.1"/>
</dbReference>
<feature type="domain" description="HTH cro/C1-type" evidence="1">
    <location>
        <begin position="18"/>
        <end position="72"/>
    </location>
</feature>
<accession>A0A7K0BVB0</accession>
<keyword evidence="3" id="KW-1185">Reference proteome</keyword>
<reference evidence="2 3" key="1">
    <citation type="submission" date="2019-10" db="EMBL/GenBank/DDBJ databases">
        <title>Actinomadura rubteroloni sp. nov. and Actinomadura macrotermitis sp. nov., isolated from the gut of fungus growing-termite Macrotermes natalensis.</title>
        <authorList>
            <person name="Benndorf R."/>
            <person name="Martin K."/>
            <person name="Kuefner M."/>
            <person name="De Beer W."/>
            <person name="Kaster A.-K."/>
            <person name="Vollmers J."/>
            <person name="Poulsen M."/>
            <person name="Beemelmanns C."/>
        </authorList>
    </citation>
    <scope>NUCLEOTIDE SEQUENCE [LARGE SCALE GENOMIC DNA]</scope>
    <source>
        <strain evidence="2 3">RB68</strain>
    </source>
</reference>